<dbReference type="InterPro" id="IPR044068">
    <property type="entry name" value="CB"/>
</dbReference>
<feature type="domain" description="Core-binding (CB)" evidence="7">
    <location>
        <begin position="57"/>
        <end position="161"/>
    </location>
</feature>
<dbReference type="InterPro" id="IPR011010">
    <property type="entry name" value="DNA_brk_join_enz"/>
</dbReference>
<comment type="similarity">
    <text evidence="1">Belongs to the 'phage' integrase family.</text>
</comment>
<dbReference type="Pfam" id="PF00589">
    <property type="entry name" value="Phage_integrase"/>
    <property type="match status" value="1"/>
</dbReference>
<dbReference type="CDD" id="cd00796">
    <property type="entry name" value="INT_Rci_Hp1_C"/>
    <property type="match status" value="1"/>
</dbReference>
<dbReference type="InterPro" id="IPR002104">
    <property type="entry name" value="Integrase_catalytic"/>
</dbReference>
<dbReference type="PROSITE" id="PS51900">
    <property type="entry name" value="CB"/>
    <property type="match status" value="1"/>
</dbReference>
<accession>A0ABN8TIP3</accession>
<dbReference type="Gene3D" id="1.10.150.130">
    <property type="match status" value="1"/>
</dbReference>
<dbReference type="Gene3D" id="1.10.443.10">
    <property type="entry name" value="Intergrase catalytic core"/>
    <property type="match status" value="1"/>
</dbReference>
<evidence type="ECO:0000313" key="9">
    <source>
        <dbReference type="Proteomes" id="UP001152651"/>
    </source>
</evidence>
<dbReference type="Proteomes" id="UP001152651">
    <property type="component" value="Unassembled WGS sequence"/>
</dbReference>
<protein>
    <submittedName>
        <fullName evidence="8">Site-specific integrase</fullName>
    </submittedName>
</protein>
<dbReference type="PANTHER" id="PTHR30349:SF64">
    <property type="entry name" value="PROPHAGE INTEGRASE INTD-RELATED"/>
    <property type="match status" value="1"/>
</dbReference>
<evidence type="ECO:0000259" key="6">
    <source>
        <dbReference type="PROSITE" id="PS51898"/>
    </source>
</evidence>
<dbReference type="EMBL" id="CALSBS010000021">
    <property type="protein sequence ID" value="CAH6661294.1"/>
    <property type="molecule type" value="Genomic_DNA"/>
</dbReference>
<dbReference type="InterPro" id="IPR010998">
    <property type="entry name" value="Integrase_recombinase_N"/>
</dbReference>
<proteinExistence type="inferred from homology"/>
<dbReference type="InterPro" id="IPR050090">
    <property type="entry name" value="Tyrosine_recombinase_XerCD"/>
</dbReference>
<keyword evidence="3 5" id="KW-0238">DNA-binding</keyword>
<keyword evidence="4" id="KW-0233">DNA recombination</keyword>
<evidence type="ECO:0000256" key="1">
    <source>
        <dbReference type="ARBA" id="ARBA00008857"/>
    </source>
</evidence>
<gene>
    <name evidence="8" type="ORF">FBBNIHIM_19480</name>
</gene>
<dbReference type="SUPFAM" id="SSF56349">
    <property type="entry name" value="DNA breaking-rejoining enzymes"/>
    <property type="match status" value="1"/>
</dbReference>
<evidence type="ECO:0000256" key="2">
    <source>
        <dbReference type="ARBA" id="ARBA00022908"/>
    </source>
</evidence>
<dbReference type="PROSITE" id="PS51898">
    <property type="entry name" value="TYR_RECOMBINASE"/>
    <property type="match status" value="1"/>
</dbReference>
<evidence type="ECO:0000256" key="4">
    <source>
        <dbReference type="ARBA" id="ARBA00023172"/>
    </source>
</evidence>
<evidence type="ECO:0000256" key="5">
    <source>
        <dbReference type="PROSITE-ProRule" id="PRU01248"/>
    </source>
</evidence>
<dbReference type="PANTHER" id="PTHR30349">
    <property type="entry name" value="PHAGE INTEGRASE-RELATED"/>
    <property type="match status" value="1"/>
</dbReference>
<comment type="caution">
    <text evidence="8">The sequence shown here is derived from an EMBL/GenBank/DDBJ whole genome shotgun (WGS) entry which is preliminary data.</text>
</comment>
<keyword evidence="2" id="KW-0229">DNA integration</keyword>
<keyword evidence="9" id="KW-1185">Reference proteome</keyword>
<evidence type="ECO:0000259" key="7">
    <source>
        <dbReference type="PROSITE" id="PS51900"/>
    </source>
</evidence>
<evidence type="ECO:0000256" key="3">
    <source>
        <dbReference type="ARBA" id="ARBA00023125"/>
    </source>
</evidence>
<name>A0ABN8TIP3_9ENTR</name>
<reference evidence="8" key="1">
    <citation type="submission" date="2022-05" db="EMBL/GenBank/DDBJ databases">
        <authorList>
            <person name="Blom J."/>
        </authorList>
    </citation>
    <scope>NUCLEOTIDE SEQUENCE</scope>
    <source>
        <strain evidence="8">Type strain: CPO20170097</strain>
    </source>
</reference>
<sequence>MSIKLRGDTWHCDFVAPNGQRIRRSLETADKRQAQELHDRLKAEAWRVSKLGESPKKTFNEACLRWLREKDEKKSLDDDKSRIGFWLMHFDGVILSDITIEKIMEAVDGMENRRHRLNWEMTRDRCIRLGKPVPEYKAKPAAKATRNTHLAFIRALLNLAVTWKWLDRAPKVSTPRIKNGRIRWLTEEESKRLFANIAPHFFPLVVFAITTGLRRSNVTDLEWSQVDLEKRIAWMHPDETKAGNAIGVPLNETALQILKAQQGKHKRWVFVHTKAAWRNDGTKTPAVRKMRTDSNKAWKGALKRAGITNFRFHDLRHTWASWLVQSGVSLLALKEMGGWETLEMVQRYAHLSAGHLTEHASKIDTILNRNVTNMAQEENVVYLKVR</sequence>
<organism evidence="8 9">
    <name type="scientific">Pseudocitrobacter vendiensis</name>
    <dbReference type="NCBI Taxonomy" id="2488306"/>
    <lineage>
        <taxon>Bacteria</taxon>
        <taxon>Pseudomonadati</taxon>
        <taxon>Pseudomonadota</taxon>
        <taxon>Gammaproteobacteria</taxon>
        <taxon>Enterobacterales</taxon>
        <taxon>Enterobacteriaceae</taxon>
        <taxon>Pseudocitrobacter</taxon>
    </lineage>
</organism>
<evidence type="ECO:0000313" key="8">
    <source>
        <dbReference type="EMBL" id="CAH6661294.1"/>
    </source>
</evidence>
<feature type="domain" description="Tyr recombinase" evidence="6">
    <location>
        <begin position="180"/>
        <end position="361"/>
    </location>
</feature>
<dbReference type="InterPro" id="IPR013762">
    <property type="entry name" value="Integrase-like_cat_sf"/>
</dbReference>